<protein>
    <submittedName>
        <fullName evidence="2">Uncharacterized protein</fullName>
    </submittedName>
</protein>
<accession>A0AAD6YJQ1</accession>
<feature type="region of interest" description="Disordered" evidence="1">
    <location>
        <begin position="401"/>
        <end position="492"/>
    </location>
</feature>
<gene>
    <name evidence="2" type="ORF">GGX14DRAFT_604413</name>
</gene>
<keyword evidence="3" id="KW-1185">Reference proteome</keyword>
<proteinExistence type="predicted"/>
<organism evidence="2 3">
    <name type="scientific">Mycena pura</name>
    <dbReference type="NCBI Taxonomy" id="153505"/>
    <lineage>
        <taxon>Eukaryota</taxon>
        <taxon>Fungi</taxon>
        <taxon>Dikarya</taxon>
        <taxon>Basidiomycota</taxon>
        <taxon>Agaricomycotina</taxon>
        <taxon>Agaricomycetes</taxon>
        <taxon>Agaricomycetidae</taxon>
        <taxon>Agaricales</taxon>
        <taxon>Marasmiineae</taxon>
        <taxon>Mycenaceae</taxon>
        <taxon>Mycena</taxon>
    </lineage>
</organism>
<feature type="compositionally biased region" description="Low complexity" evidence="1">
    <location>
        <begin position="447"/>
        <end position="491"/>
    </location>
</feature>
<dbReference type="AlphaFoldDB" id="A0AAD6YJQ1"/>
<dbReference type="EMBL" id="JARJCW010000015">
    <property type="protein sequence ID" value="KAJ7216342.1"/>
    <property type="molecule type" value="Genomic_DNA"/>
</dbReference>
<evidence type="ECO:0000313" key="3">
    <source>
        <dbReference type="Proteomes" id="UP001219525"/>
    </source>
</evidence>
<evidence type="ECO:0000313" key="2">
    <source>
        <dbReference type="EMBL" id="KAJ7216342.1"/>
    </source>
</evidence>
<reference evidence="2" key="1">
    <citation type="submission" date="2023-03" db="EMBL/GenBank/DDBJ databases">
        <title>Massive genome expansion in bonnet fungi (Mycena s.s.) driven by repeated elements and novel gene families across ecological guilds.</title>
        <authorList>
            <consortium name="Lawrence Berkeley National Laboratory"/>
            <person name="Harder C.B."/>
            <person name="Miyauchi S."/>
            <person name="Viragh M."/>
            <person name="Kuo A."/>
            <person name="Thoen E."/>
            <person name="Andreopoulos B."/>
            <person name="Lu D."/>
            <person name="Skrede I."/>
            <person name="Drula E."/>
            <person name="Henrissat B."/>
            <person name="Morin E."/>
            <person name="Kohler A."/>
            <person name="Barry K."/>
            <person name="LaButti K."/>
            <person name="Morin E."/>
            <person name="Salamov A."/>
            <person name="Lipzen A."/>
            <person name="Mereny Z."/>
            <person name="Hegedus B."/>
            <person name="Baldrian P."/>
            <person name="Stursova M."/>
            <person name="Weitz H."/>
            <person name="Taylor A."/>
            <person name="Grigoriev I.V."/>
            <person name="Nagy L.G."/>
            <person name="Martin F."/>
            <person name="Kauserud H."/>
        </authorList>
    </citation>
    <scope>NUCLEOTIDE SEQUENCE</scope>
    <source>
        <strain evidence="2">9144</strain>
    </source>
</reference>
<evidence type="ECO:0000256" key="1">
    <source>
        <dbReference type="SAM" id="MobiDB-lite"/>
    </source>
</evidence>
<comment type="caution">
    <text evidence="2">The sequence shown here is derived from an EMBL/GenBank/DDBJ whole genome shotgun (WGS) entry which is preliminary data.</text>
</comment>
<feature type="region of interest" description="Disordered" evidence="1">
    <location>
        <begin position="71"/>
        <end position="94"/>
    </location>
</feature>
<sequence>MPPPPTAQVPQTAALLPPPTAPVPAPCPFPGPTPCMNGRVHAGCTNRMCRRHCNMSGPCAYPPHEKNCVLKSQSDLPPRQPPRQPPKAARRRSAISTVIEDPDVEEVRRKAFEEYWAREQARIAAQEHELDQSLSMQVLSPSPEISMEDAIRRYDECEAHEVQIEEDRALALRLQEVDDPLPSSSSLAGPSNLRSLSPSPDFPAVIDIVPLPVRVPAIRAPAPSAKPKRRAIAPKITKQLSDAWLSTAAHSDIAAVPPTGTSFLHVKRARGRRNEEERRRVERFTVAYLTGEKEAGTRVVDLTTLSGLTWPFYQLDRDPETIDYLGNTLNDLQVYMDSITSFVGIRADYLHTVKTDGVLILRRRGSVGPRDDKILHGFLNQAVPHLRHRLPQERTAREALKAVGTHSDSDSDVEVSDVRQGKRRAHHMSPASENGGRIHRRPRLSIDTAVPATSSSSSASALTVDSAPPSALSLAPSTASSASDPASPTSSEVFVSDIRPMPWPQGTYVEDVVPQFLKMHSSEFAHLLRGPRFELIFQRPYKSATYDAHFGLWQRAPQVWKEKFLQAGRTKSGLWTAFAKKAREVARGGGDADTDD</sequence>
<name>A0AAD6YJQ1_9AGAR</name>
<dbReference type="Proteomes" id="UP001219525">
    <property type="component" value="Unassembled WGS sequence"/>
</dbReference>